<dbReference type="NCBIfam" id="TIGR02937">
    <property type="entry name" value="sigma70-ECF"/>
    <property type="match status" value="1"/>
</dbReference>
<evidence type="ECO:0000256" key="2">
    <source>
        <dbReference type="ARBA" id="ARBA00023015"/>
    </source>
</evidence>
<evidence type="ECO:0000313" key="9">
    <source>
        <dbReference type="EMBL" id="VVM04692.1"/>
    </source>
</evidence>
<dbReference type="EMBL" id="CABFVA020000009">
    <property type="protein sequence ID" value="VVM04692.1"/>
    <property type="molecule type" value="Genomic_DNA"/>
</dbReference>
<dbReference type="Pfam" id="PF04542">
    <property type="entry name" value="Sigma70_r2"/>
    <property type="match status" value="1"/>
</dbReference>
<protein>
    <recommendedName>
        <fullName evidence="6">RNA polymerase sigma factor</fullName>
    </recommendedName>
</protein>
<dbReference type="OrthoDB" id="9785675at2"/>
<dbReference type="InterPro" id="IPR014284">
    <property type="entry name" value="RNA_pol_sigma-70_dom"/>
</dbReference>
<dbReference type="GO" id="GO:0006352">
    <property type="term" value="P:DNA-templated transcription initiation"/>
    <property type="evidence" value="ECO:0007669"/>
    <property type="project" value="InterPro"/>
</dbReference>
<dbReference type="InterPro" id="IPR036388">
    <property type="entry name" value="WH-like_DNA-bd_sf"/>
</dbReference>
<sequence>MGSQRPESCAISLLSGKKAGSKNAVSEEGEDAELMAKIAKGDDQAFRRLIERHELAVFGTAVKMLQDRFAAEEVTQKVFLRVYWAAKRYRPTAKFRTWLFTILRRLVLNEIRRRRSADVLLFQADDPGEGVSPVTPRSPADILLGKERLELVERAIASLPPKQRFAVVLKSYEDLSYEEIGRILGLSLSATRALLFRARESLRKTLSFLG</sequence>
<feature type="domain" description="RNA polymerase sigma factor 70 region 4 type 2" evidence="8">
    <location>
        <begin position="150"/>
        <end position="202"/>
    </location>
</feature>
<dbReference type="PANTHER" id="PTHR43133">
    <property type="entry name" value="RNA POLYMERASE ECF-TYPE SIGMA FACTO"/>
    <property type="match status" value="1"/>
</dbReference>
<accession>A0A5E6M542</accession>
<dbReference type="InterPro" id="IPR013325">
    <property type="entry name" value="RNA_pol_sigma_r2"/>
</dbReference>
<name>A0A5E6M542_9BACT</name>
<dbReference type="Gene3D" id="1.10.10.10">
    <property type="entry name" value="Winged helix-like DNA-binding domain superfamily/Winged helix DNA-binding domain"/>
    <property type="match status" value="1"/>
</dbReference>
<dbReference type="PANTHER" id="PTHR43133:SF8">
    <property type="entry name" value="RNA POLYMERASE SIGMA FACTOR HI_1459-RELATED"/>
    <property type="match status" value="1"/>
</dbReference>
<evidence type="ECO:0000313" key="10">
    <source>
        <dbReference type="Proteomes" id="UP000334923"/>
    </source>
</evidence>
<dbReference type="InterPro" id="IPR007627">
    <property type="entry name" value="RNA_pol_sigma70_r2"/>
</dbReference>
<proteinExistence type="inferred from homology"/>
<evidence type="ECO:0000256" key="1">
    <source>
        <dbReference type="ARBA" id="ARBA00010641"/>
    </source>
</evidence>
<feature type="domain" description="RNA polymerase sigma-70 region 2" evidence="7">
    <location>
        <begin position="49"/>
        <end position="115"/>
    </location>
</feature>
<reference evidence="9 10" key="1">
    <citation type="submission" date="2019-09" db="EMBL/GenBank/DDBJ databases">
        <authorList>
            <person name="Cremers G."/>
        </authorList>
    </citation>
    <scope>NUCLEOTIDE SEQUENCE [LARGE SCALE GENOMIC DNA]</scope>
    <source>
        <strain evidence="9">4A</strain>
    </source>
</reference>
<dbReference type="CDD" id="cd06171">
    <property type="entry name" value="Sigma70_r4"/>
    <property type="match status" value="1"/>
</dbReference>
<evidence type="ECO:0000259" key="8">
    <source>
        <dbReference type="Pfam" id="PF08281"/>
    </source>
</evidence>
<dbReference type="GO" id="GO:0003677">
    <property type="term" value="F:DNA binding"/>
    <property type="evidence" value="ECO:0007669"/>
    <property type="project" value="UniProtKB-KW"/>
</dbReference>
<evidence type="ECO:0000256" key="3">
    <source>
        <dbReference type="ARBA" id="ARBA00023082"/>
    </source>
</evidence>
<dbReference type="InterPro" id="IPR013249">
    <property type="entry name" value="RNA_pol_sigma70_r4_t2"/>
</dbReference>
<dbReference type="InterPro" id="IPR013324">
    <property type="entry name" value="RNA_pol_sigma_r3/r4-like"/>
</dbReference>
<dbReference type="PROSITE" id="PS01063">
    <property type="entry name" value="SIGMA70_ECF"/>
    <property type="match status" value="1"/>
</dbReference>
<organism evidence="9 10">
    <name type="scientific">Methylacidimicrobium tartarophylax</name>
    <dbReference type="NCBI Taxonomy" id="1041768"/>
    <lineage>
        <taxon>Bacteria</taxon>
        <taxon>Pseudomonadati</taxon>
        <taxon>Verrucomicrobiota</taxon>
        <taxon>Methylacidimicrobium</taxon>
    </lineage>
</organism>
<evidence type="ECO:0000256" key="6">
    <source>
        <dbReference type="RuleBase" id="RU000716"/>
    </source>
</evidence>
<keyword evidence="5 6" id="KW-0804">Transcription</keyword>
<keyword evidence="4 6" id="KW-0238">DNA-binding</keyword>
<dbReference type="Pfam" id="PF08281">
    <property type="entry name" value="Sigma70_r4_2"/>
    <property type="match status" value="1"/>
</dbReference>
<evidence type="ECO:0000259" key="7">
    <source>
        <dbReference type="Pfam" id="PF04542"/>
    </source>
</evidence>
<dbReference type="InterPro" id="IPR039425">
    <property type="entry name" value="RNA_pol_sigma-70-like"/>
</dbReference>
<dbReference type="SUPFAM" id="SSF88946">
    <property type="entry name" value="Sigma2 domain of RNA polymerase sigma factors"/>
    <property type="match status" value="1"/>
</dbReference>
<comment type="similarity">
    <text evidence="1 6">Belongs to the sigma-70 factor family. ECF subfamily.</text>
</comment>
<keyword evidence="3 6" id="KW-0731">Sigma factor</keyword>
<dbReference type="Gene3D" id="1.10.1740.10">
    <property type="match status" value="1"/>
</dbReference>
<dbReference type="AlphaFoldDB" id="A0A5E6M542"/>
<evidence type="ECO:0000256" key="4">
    <source>
        <dbReference type="ARBA" id="ARBA00023125"/>
    </source>
</evidence>
<gene>
    <name evidence="9" type="primary">rpoE</name>
    <name evidence="9" type="ORF">MAMT_00238</name>
</gene>
<dbReference type="SUPFAM" id="SSF88659">
    <property type="entry name" value="Sigma3 and sigma4 domains of RNA polymerase sigma factors"/>
    <property type="match status" value="1"/>
</dbReference>
<dbReference type="GO" id="GO:0016987">
    <property type="term" value="F:sigma factor activity"/>
    <property type="evidence" value="ECO:0007669"/>
    <property type="project" value="UniProtKB-KW"/>
</dbReference>
<evidence type="ECO:0000256" key="5">
    <source>
        <dbReference type="ARBA" id="ARBA00023163"/>
    </source>
</evidence>
<keyword evidence="2 6" id="KW-0805">Transcription regulation</keyword>
<dbReference type="Proteomes" id="UP000334923">
    <property type="component" value="Unassembled WGS sequence"/>
</dbReference>
<keyword evidence="10" id="KW-1185">Reference proteome</keyword>
<dbReference type="InterPro" id="IPR000838">
    <property type="entry name" value="RNA_pol_sigma70_ECF_CS"/>
</dbReference>